<reference evidence="5 6" key="2">
    <citation type="submission" date="2020-07" db="EMBL/GenBank/DDBJ databases">
        <title>MOT database genomes.</title>
        <authorList>
            <person name="Joseph S."/>
            <person name="Aduse-Opoku J."/>
            <person name="Hashim A."/>
            <person name="Wade W."/>
            <person name="Curtis M."/>
        </authorList>
    </citation>
    <scope>NUCLEOTIDE SEQUENCE [LARGE SCALE GENOMIC DNA]</scope>
    <source>
        <strain evidence="2 5">CCW311</strain>
        <strain evidence="3 6">STR</strain>
    </source>
</reference>
<organism evidence="1 4">
    <name type="scientific">Streptococcus danieliae</name>
    <dbReference type="NCBI Taxonomy" id="747656"/>
    <lineage>
        <taxon>Bacteria</taxon>
        <taxon>Bacillati</taxon>
        <taxon>Bacillota</taxon>
        <taxon>Bacilli</taxon>
        <taxon>Lactobacillales</taxon>
        <taxon>Streptococcaceae</taxon>
        <taxon>Streptococcus</taxon>
    </lineage>
</organism>
<evidence type="ECO:0000313" key="4">
    <source>
        <dbReference type="Proteomes" id="UP000461595"/>
    </source>
</evidence>
<reference evidence="1 4" key="1">
    <citation type="submission" date="2019-12" db="EMBL/GenBank/DDBJ databases">
        <title>Microbes associate with the intestines of laboratory mice.</title>
        <authorList>
            <person name="Navarre W."/>
            <person name="Wong E."/>
        </authorList>
    </citation>
    <scope>NUCLEOTIDE SEQUENCE [LARGE SCALE GENOMIC DNA]</scope>
    <source>
        <strain evidence="1 4">NM51_B2-22</strain>
    </source>
</reference>
<evidence type="ECO:0000313" key="5">
    <source>
        <dbReference type="Proteomes" id="UP000563349"/>
    </source>
</evidence>
<dbReference type="EMBL" id="WSRS01000042">
    <property type="protein sequence ID" value="MVX59110.1"/>
    <property type="molecule type" value="Genomic_DNA"/>
</dbReference>
<dbReference type="RefSeq" id="WP_160332899.1">
    <property type="nucleotide sequence ID" value="NZ_CATKDJ010000185.1"/>
</dbReference>
<evidence type="ECO:0000313" key="3">
    <source>
        <dbReference type="EMBL" id="NYS95808.1"/>
    </source>
</evidence>
<dbReference type="Proteomes" id="UP000461595">
    <property type="component" value="Unassembled WGS sequence"/>
</dbReference>
<dbReference type="Proteomes" id="UP000589521">
    <property type="component" value="Unassembled WGS sequence"/>
</dbReference>
<evidence type="ECO:0008006" key="7">
    <source>
        <dbReference type="Google" id="ProtNLM"/>
    </source>
</evidence>
<accession>A0A7X3KC14</accession>
<evidence type="ECO:0000313" key="1">
    <source>
        <dbReference type="EMBL" id="MVX59110.1"/>
    </source>
</evidence>
<name>A0A7X3KC14_9STRE</name>
<dbReference type="Proteomes" id="UP000563349">
    <property type="component" value="Unassembled WGS sequence"/>
</dbReference>
<keyword evidence="5" id="KW-1185">Reference proteome</keyword>
<evidence type="ECO:0000313" key="2">
    <source>
        <dbReference type="EMBL" id="NYS49222.1"/>
    </source>
</evidence>
<gene>
    <name evidence="1" type="ORF">E5983_05545</name>
    <name evidence="2" type="ORF">HZY93_04445</name>
    <name evidence="3" type="ORF">HZY94_01100</name>
</gene>
<comment type="caution">
    <text evidence="1">The sequence shown here is derived from an EMBL/GenBank/DDBJ whole genome shotgun (WGS) entry which is preliminary data.</text>
</comment>
<dbReference type="EMBL" id="JACBXX010000045">
    <property type="protein sequence ID" value="NYS95808.1"/>
    <property type="molecule type" value="Genomic_DNA"/>
</dbReference>
<sequence>MITLWDTIKQQMSDFLEAGDSKNKSHKHLAEIQATLQRAQNQKQAVLVIYGKKHITGTIVKINPDQNQLIINSLPHKISTMIPLKDIRRVSPVPPKIQSSQLN</sequence>
<dbReference type="OrthoDB" id="2223583at2"/>
<dbReference type="EMBL" id="JACBYG010000042">
    <property type="protein sequence ID" value="NYS49222.1"/>
    <property type="molecule type" value="Genomic_DNA"/>
</dbReference>
<evidence type="ECO:0000313" key="6">
    <source>
        <dbReference type="Proteomes" id="UP000589521"/>
    </source>
</evidence>
<protein>
    <recommendedName>
        <fullName evidence="7">YolD-like protein</fullName>
    </recommendedName>
</protein>
<dbReference type="AlphaFoldDB" id="A0A7X3KC14"/>
<proteinExistence type="predicted"/>